<feature type="transmembrane region" description="Helical" evidence="1">
    <location>
        <begin position="36"/>
        <end position="63"/>
    </location>
</feature>
<reference evidence="2 3" key="1">
    <citation type="submission" date="2019-05" db="EMBL/GenBank/DDBJ databases">
        <title>Another draft genome of Portunus trituberculatus and its Hox gene families provides insights of decapod evolution.</title>
        <authorList>
            <person name="Jeong J.-H."/>
            <person name="Song I."/>
            <person name="Kim S."/>
            <person name="Choi T."/>
            <person name="Kim D."/>
            <person name="Ryu S."/>
            <person name="Kim W."/>
        </authorList>
    </citation>
    <scope>NUCLEOTIDE SEQUENCE [LARGE SCALE GENOMIC DNA]</scope>
    <source>
        <tissue evidence="2">Muscle</tissue>
    </source>
</reference>
<evidence type="ECO:0000313" key="2">
    <source>
        <dbReference type="EMBL" id="MPC38865.1"/>
    </source>
</evidence>
<organism evidence="2 3">
    <name type="scientific">Portunus trituberculatus</name>
    <name type="common">Swimming crab</name>
    <name type="synonym">Neptunus trituberculatus</name>
    <dbReference type="NCBI Taxonomy" id="210409"/>
    <lineage>
        <taxon>Eukaryota</taxon>
        <taxon>Metazoa</taxon>
        <taxon>Ecdysozoa</taxon>
        <taxon>Arthropoda</taxon>
        <taxon>Crustacea</taxon>
        <taxon>Multicrustacea</taxon>
        <taxon>Malacostraca</taxon>
        <taxon>Eumalacostraca</taxon>
        <taxon>Eucarida</taxon>
        <taxon>Decapoda</taxon>
        <taxon>Pleocyemata</taxon>
        <taxon>Brachyura</taxon>
        <taxon>Eubrachyura</taxon>
        <taxon>Portunoidea</taxon>
        <taxon>Portunidae</taxon>
        <taxon>Portuninae</taxon>
        <taxon>Portunus</taxon>
    </lineage>
</organism>
<keyword evidence="3" id="KW-1185">Reference proteome</keyword>
<evidence type="ECO:0000313" key="3">
    <source>
        <dbReference type="Proteomes" id="UP000324222"/>
    </source>
</evidence>
<keyword evidence="1" id="KW-1133">Transmembrane helix</keyword>
<accession>A0A5B7EZH6</accession>
<sequence>MTNIHCEECLVWCIYSLLGYFLQLFFGTVYCPFHLLIFIYLFFFFLFLDACGCTFTIFLMALVEVTRVFKDVSVILVTY</sequence>
<keyword evidence="1" id="KW-0812">Transmembrane</keyword>
<gene>
    <name evidence="2" type="ORF">E2C01_032381</name>
</gene>
<dbReference type="AlphaFoldDB" id="A0A5B7EZH6"/>
<dbReference type="EMBL" id="VSRR010004193">
    <property type="protein sequence ID" value="MPC38865.1"/>
    <property type="molecule type" value="Genomic_DNA"/>
</dbReference>
<name>A0A5B7EZH6_PORTR</name>
<protein>
    <submittedName>
        <fullName evidence="2">Uncharacterized protein</fullName>
    </submittedName>
</protein>
<evidence type="ECO:0000256" key="1">
    <source>
        <dbReference type="SAM" id="Phobius"/>
    </source>
</evidence>
<keyword evidence="1" id="KW-0472">Membrane</keyword>
<feature type="transmembrane region" description="Helical" evidence="1">
    <location>
        <begin position="9"/>
        <end position="30"/>
    </location>
</feature>
<comment type="caution">
    <text evidence="2">The sequence shown here is derived from an EMBL/GenBank/DDBJ whole genome shotgun (WGS) entry which is preliminary data.</text>
</comment>
<proteinExistence type="predicted"/>
<dbReference type="Proteomes" id="UP000324222">
    <property type="component" value="Unassembled WGS sequence"/>
</dbReference>